<keyword evidence="1" id="KW-0732">Signal</keyword>
<evidence type="ECO:0000259" key="2">
    <source>
        <dbReference type="Pfam" id="PF00144"/>
    </source>
</evidence>
<feature type="signal peptide" evidence="1">
    <location>
        <begin position="1"/>
        <end position="27"/>
    </location>
</feature>
<feature type="chain" id="PRO_5046668004" evidence="1">
    <location>
        <begin position="28"/>
        <end position="687"/>
    </location>
</feature>
<reference evidence="3" key="1">
    <citation type="submission" date="2023-09" db="EMBL/GenBank/DDBJ databases">
        <title>Paucibacter sp. APW11 Genome sequencing and assembly.</title>
        <authorList>
            <person name="Kim I."/>
        </authorList>
    </citation>
    <scope>NUCLEOTIDE SEQUENCE</scope>
    <source>
        <strain evidence="3">APW11</strain>
    </source>
</reference>
<dbReference type="EMBL" id="JAVXZY010000006">
    <property type="protein sequence ID" value="MDT9000838.1"/>
    <property type="molecule type" value="Genomic_DNA"/>
</dbReference>
<name>A0ABU3PFG8_9BURK</name>
<dbReference type="InterPro" id="IPR050491">
    <property type="entry name" value="AmpC-like"/>
</dbReference>
<accession>A0ABU3PFG8</accession>
<evidence type="ECO:0000313" key="3">
    <source>
        <dbReference type="EMBL" id="MDT9000838.1"/>
    </source>
</evidence>
<dbReference type="InterPro" id="IPR012338">
    <property type="entry name" value="Beta-lactam/transpept-like"/>
</dbReference>
<gene>
    <name evidence="3" type="ORF">RQP53_16300</name>
</gene>
<evidence type="ECO:0000313" key="4">
    <source>
        <dbReference type="Proteomes" id="UP001246372"/>
    </source>
</evidence>
<keyword evidence="4" id="KW-1185">Reference proteome</keyword>
<dbReference type="PANTHER" id="PTHR46825:SF15">
    <property type="entry name" value="BETA-LACTAMASE-RELATED DOMAIN-CONTAINING PROTEIN"/>
    <property type="match status" value="1"/>
</dbReference>
<organism evidence="3 4">
    <name type="scientific">Roseateles aquae</name>
    <dbReference type="NCBI Taxonomy" id="3077235"/>
    <lineage>
        <taxon>Bacteria</taxon>
        <taxon>Pseudomonadati</taxon>
        <taxon>Pseudomonadota</taxon>
        <taxon>Betaproteobacteria</taxon>
        <taxon>Burkholderiales</taxon>
        <taxon>Sphaerotilaceae</taxon>
        <taxon>Roseateles</taxon>
    </lineage>
</organism>
<dbReference type="GO" id="GO:0016787">
    <property type="term" value="F:hydrolase activity"/>
    <property type="evidence" value="ECO:0007669"/>
    <property type="project" value="UniProtKB-KW"/>
</dbReference>
<keyword evidence="3" id="KW-0378">Hydrolase</keyword>
<feature type="domain" description="Beta-lactamase-related" evidence="2">
    <location>
        <begin position="200"/>
        <end position="524"/>
    </location>
</feature>
<evidence type="ECO:0000256" key="1">
    <source>
        <dbReference type="SAM" id="SignalP"/>
    </source>
</evidence>
<dbReference type="EC" id="3.1.1.103" evidence="3"/>
<sequence>MAHINTRIAATCLALMGALSLSAPVFAADAPAAAAATADSRSTAAGHTFTLADGFSFSSQGAMVQARAPEGDTTISIVDVEAKTAEEALAKGWALAHPDFKRTLRIATPRPARNGWEEQKVFDYETSPNERAVVQAVVRRAGTAWVAILMEGSEATFEKRGSPIGKMLTSLRPKGYQRESFAGRKPHPLDATRIAALKKFLADGAKALDVPGVGFSLIDGNRVVYEGGVGVRALGKPEPVDANTLFMAASNTKAMTTALLAHAVDAGKLDWEQPAVQAFPGFKLGDPEVTKQVKIKHLVCACTGLPRQDLEWLFGDGRAAATTTFDQLSLMKPTSQFGEVFQYSNLMVAAGGYIAAAALAPGQDVGVAYDRLMRDKLFAPLGMNSTTFDFARALAGNHAEPHGDDLSGKTRRASMDLNYTVVPARPAGAVWTSPHDFSRYVLMELGRGRTPEGQVLISEKNLLQRYQPQIMVGEDVHYGMGLMVDRHEGINVVYHGGDMIGFHSNMFWLPDYGIGGTILTNSDAGVLLRGPFLRKLLELVFDGKPEADERLRLAVQNRAAEAKKNRELLTLPVPKGALSLLQPNYVSPELGPIKVRQQGGKLNFAFEHWNSEMALRKAEDGTLSFVTIAPGIGGVEFVVGQPAAGAGKGTAPLILRDAQHEYQFTPACGSWKQDDKGLWSAAACGKN</sequence>
<dbReference type="Pfam" id="PF00144">
    <property type="entry name" value="Beta-lactamase"/>
    <property type="match status" value="1"/>
</dbReference>
<dbReference type="InterPro" id="IPR001466">
    <property type="entry name" value="Beta-lactam-related"/>
</dbReference>
<proteinExistence type="predicted"/>
<comment type="caution">
    <text evidence="3">The sequence shown here is derived from an EMBL/GenBank/DDBJ whole genome shotgun (WGS) entry which is preliminary data.</text>
</comment>
<dbReference type="PANTHER" id="PTHR46825">
    <property type="entry name" value="D-ALANYL-D-ALANINE-CARBOXYPEPTIDASE/ENDOPEPTIDASE AMPH"/>
    <property type="match status" value="1"/>
</dbReference>
<protein>
    <submittedName>
        <fullName evidence="3">Serine hydrolase domain-containing protein</fullName>
        <ecNumber evidence="3">3.1.1.103</ecNumber>
    </submittedName>
</protein>
<dbReference type="Proteomes" id="UP001246372">
    <property type="component" value="Unassembled WGS sequence"/>
</dbReference>
<dbReference type="Gene3D" id="3.40.710.10">
    <property type="entry name" value="DD-peptidase/beta-lactamase superfamily"/>
    <property type="match status" value="1"/>
</dbReference>
<dbReference type="SUPFAM" id="SSF56601">
    <property type="entry name" value="beta-lactamase/transpeptidase-like"/>
    <property type="match status" value="1"/>
</dbReference>